<proteinExistence type="predicted"/>
<evidence type="ECO:0000313" key="3">
    <source>
        <dbReference type="Proteomes" id="UP000774617"/>
    </source>
</evidence>
<evidence type="ECO:0000313" key="2">
    <source>
        <dbReference type="EMBL" id="KAH7065012.1"/>
    </source>
</evidence>
<feature type="chain" id="PRO_5045121848" description="Secreted protein" evidence="1">
    <location>
        <begin position="27"/>
        <end position="85"/>
    </location>
</feature>
<gene>
    <name evidence="2" type="ORF">B0J12DRAFT_638792</name>
</gene>
<accession>A0ABQ8GUS6</accession>
<comment type="caution">
    <text evidence="2">The sequence shown here is derived from an EMBL/GenBank/DDBJ whole genome shotgun (WGS) entry which is preliminary data.</text>
</comment>
<evidence type="ECO:0000256" key="1">
    <source>
        <dbReference type="SAM" id="SignalP"/>
    </source>
</evidence>
<evidence type="ECO:0008006" key="4">
    <source>
        <dbReference type="Google" id="ProtNLM"/>
    </source>
</evidence>
<feature type="signal peptide" evidence="1">
    <location>
        <begin position="1"/>
        <end position="26"/>
    </location>
</feature>
<organism evidence="2 3">
    <name type="scientific">Macrophomina phaseolina</name>
    <dbReference type="NCBI Taxonomy" id="35725"/>
    <lineage>
        <taxon>Eukaryota</taxon>
        <taxon>Fungi</taxon>
        <taxon>Dikarya</taxon>
        <taxon>Ascomycota</taxon>
        <taxon>Pezizomycotina</taxon>
        <taxon>Dothideomycetes</taxon>
        <taxon>Dothideomycetes incertae sedis</taxon>
        <taxon>Botryosphaeriales</taxon>
        <taxon>Botryosphaeriaceae</taxon>
        <taxon>Macrophomina</taxon>
    </lineage>
</organism>
<keyword evidence="3" id="KW-1185">Reference proteome</keyword>
<name>A0ABQ8GUS6_9PEZI</name>
<sequence>MNESATDRIMASSGVLSLLSLPLASALSLKRRSVIGLFDMCNGWQRGDLTAKTHAPGNLTFGSCPSFRNTAAASNICGVQNRRYI</sequence>
<protein>
    <recommendedName>
        <fullName evidence="4">Secreted protein</fullName>
    </recommendedName>
</protein>
<dbReference type="EMBL" id="JAGTJR010000001">
    <property type="protein sequence ID" value="KAH7065012.1"/>
    <property type="molecule type" value="Genomic_DNA"/>
</dbReference>
<keyword evidence="1" id="KW-0732">Signal</keyword>
<feature type="non-terminal residue" evidence="2">
    <location>
        <position position="1"/>
    </location>
</feature>
<reference evidence="2 3" key="1">
    <citation type="journal article" date="2021" name="Nat. Commun.">
        <title>Genetic determinants of endophytism in the Arabidopsis root mycobiome.</title>
        <authorList>
            <person name="Mesny F."/>
            <person name="Miyauchi S."/>
            <person name="Thiergart T."/>
            <person name="Pickel B."/>
            <person name="Atanasova L."/>
            <person name="Karlsson M."/>
            <person name="Huettel B."/>
            <person name="Barry K.W."/>
            <person name="Haridas S."/>
            <person name="Chen C."/>
            <person name="Bauer D."/>
            <person name="Andreopoulos W."/>
            <person name="Pangilinan J."/>
            <person name="LaButti K."/>
            <person name="Riley R."/>
            <person name="Lipzen A."/>
            <person name="Clum A."/>
            <person name="Drula E."/>
            <person name="Henrissat B."/>
            <person name="Kohler A."/>
            <person name="Grigoriev I.V."/>
            <person name="Martin F.M."/>
            <person name="Hacquard S."/>
        </authorList>
    </citation>
    <scope>NUCLEOTIDE SEQUENCE [LARGE SCALE GENOMIC DNA]</scope>
    <source>
        <strain evidence="2 3">MPI-SDFR-AT-0080</strain>
    </source>
</reference>
<dbReference type="Proteomes" id="UP000774617">
    <property type="component" value="Unassembled WGS sequence"/>
</dbReference>